<comment type="caution">
    <text evidence="16">The sequence shown here is derived from an EMBL/GenBank/DDBJ whole genome shotgun (WGS) entry which is preliminary data.</text>
</comment>
<keyword evidence="10" id="KW-0648">Protein biosynthesis</keyword>
<evidence type="ECO:0000313" key="17">
    <source>
        <dbReference type="Proteomes" id="UP000236333"/>
    </source>
</evidence>
<dbReference type="GO" id="GO:0005524">
    <property type="term" value="F:ATP binding"/>
    <property type="evidence" value="ECO:0007669"/>
    <property type="project" value="UniProtKB-KW"/>
</dbReference>
<dbReference type="OrthoDB" id="438179at2759"/>
<evidence type="ECO:0000256" key="2">
    <source>
        <dbReference type="ARBA" id="ARBA00005594"/>
    </source>
</evidence>
<keyword evidence="7" id="KW-0547">Nucleotide-binding</keyword>
<evidence type="ECO:0000259" key="15">
    <source>
        <dbReference type="SMART" id="SM00840"/>
    </source>
</evidence>
<feature type="repeat" description="PPR" evidence="13">
    <location>
        <begin position="144"/>
        <end position="178"/>
    </location>
</feature>
<comment type="similarity">
    <text evidence="2">Belongs to the class-I aminoacyl-tRNA synthetase family.</text>
</comment>
<dbReference type="InterPro" id="IPR014729">
    <property type="entry name" value="Rossmann-like_a/b/a_fold"/>
</dbReference>
<name>A0A2J7ZTX0_9CHLO</name>
<evidence type="ECO:0000256" key="6">
    <source>
        <dbReference type="ARBA" id="ARBA00022737"/>
    </source>
</evidence>
<keyword evidence="5" id="KW-0479">Metal-binding</keyword>
<keyword evidence="9" id="KW-0067">ATP-binding</keyword>
<feature type="region of interest" description="Disordered" evidence="14">
    <location>
        <begin position="471"/>
        <end position="490"/>
    </location>
</feature>
<dbReference type="GO" id="GO:0004817">
    <property type="term" value="F:cysteine-tRNA ligase activity"/>
    <property type="evidence" value="ECO:0007669"/>
    <property type="project" value="UniProtKB-EC"/>
</dbReference>
<accession>A0A2J7ZTX0</accession>
<proteinExistence type="inferred from homology"/>
<protein>
    <recommendedName>
        <fullName evidence="3">cysteine--tRNA ligase</fullName>
        <ecNumber evidence="3">6.1.1.16</ecNumber>
    </recommendedName>
    <alternativeName>
        <fullName evidence="12">Cysteinyl-tRNA synthetase</fullName>
    </alternativeName>
</protein>
<keyword evidence="4 16" id="KW-0436">Ligase</keyword>
<dbReference type="NCBIfam" id="TIGR00756">
    <property type="entry name" value="PPR"/>
    <property type="match status" value="1"/>
</dbReference>
<reference evidence="16 17" key="1">
    <citation type="journal article" date="2017" name="Mol. Biol. Evol.">
        <title>The 4-celled Tetrabaena socialis nuclear genome reveals the essential components for genetic control of cell number at the origin of multicellularity in the volvocine lineage.</title>
        <authorList>
            <person name="Featherston J."/>
            <person name="Arakaki Y."/>
            <person name="Hanschen E.R."/>
            <person name="Ferris P.J."/>
            <person name="Michod R.E."/>
            <person name="Olson B.J.S.C."/>
            <person name="Nozaki H."/>
            <person name="Durand P.M."/>
        </authorList>
    </citation>
    <scope>NUCLEOTIDE SEQUENCE [LARGE SCALE GENOMIC DNA]</scope>
    <source>
        <strain evidence="16 17">NIES-571</strain>
    </source>
</reference>
<dbReference type="SUPFAM" id="SSF52374">
    <property type="entry name" value="Nucleotidylyl transferase"/>
    <property type="match status" value="1"/>
</dbReference>
<dbReference type="SMART" id="SM00840">
    <property type="entry name" value="DALR_2"/>
    <property type="match status" value="1"/>
</dbReference>
<dbReference type="GO" id="GO:0005737">
    <property type="term" value="C:cytoplasm"/>
    <property type="evidence" value="ECO:0007669"/>
    <property type="project" value="InterPro"/>
</dbReference>
<dbReference type="Gene3D" id="3.40.50.620">
    <property type="entry name" value="HUPs"/>
    <property type="match status" value="1"/>
</dbReference>
<evidence type="ECO:0000256" key="5">
    <source>
        <dbReference type="ARBA" id="ARBA00022723"/>
    </source>
</evidence>
<dbReference type="PROSITE" id="PS51375">
    <property type="entry name" value="PPR"/>
    <property type="match status" value="2"/>
</dbReference>
<keyword evidence="6" id="KW-0677">Repeat</keyword>
<dbReference type="PANTHER" id="PTHR10890:SF25">
    <property type="entry name" value="CYSTEINE--TRNA LIGASE, CHLOROPLASTIC_MITOCHONDRIAL"/>
    <property type="match status" value="1"/>
</dbReference>
<keyword evidence="17" id="KW-1185">Reference proteome</keyword>
<dbReference type="InterPro" id="IPR024909">
    <property type="entry name" value="Cys-tRNA/MSH_ligase"/>
</dbReference>
<dbReference type="InterPro" id="IPR032678">
    <property type="entry name" value="tRNA-synt_1_cat_dom"/>
</dbReference>
<evidence type="ECO:0000256" key="12">
    <source>
        <dbReference type="ARBA" id="ARBA00031499"/>
    </source>
</evidence>
<feature type="compositionally biased region" description="Low complexity" evidence="14">
    <location>
        <begin position="471"/>
        <end position="480"/>
    </location>
</feature>
<dbReference type="GO" id="GO:0006423">
    <property type="term" value="P:cysteinyl-tRNA aminoacylation"/>
    <property type="evidence" value="ECO:0007669"/>
    <property type="project" value="InterPro"/>
</dbReference>
<dbReference type="Pfam" id="PF01535">
    <property type="entry name" value="PPR"/>
    <property type="match status" value="1"/>
</dbReference>
<comment type="cofactor">
    <cofactor evidence="1">
        <name>Zn(2+)</name>
        <dbReference type="ChEBI" id="CHEBI:29105"/>
    </cofactor>
</comment>
<evidence type="ECO:0000256" key="10">
    <source>
        <dbReference type="ARBA" id="ARBA00022917"/>
    </source>
</evidence>
<evidence type="ECO:0000313" key="16">
    <source>
        <dbReference type="EMBL" id="PNH03719.1"/>
    </source>
</evidence>
<feature type="domain" description="Cysteinyl-tRNA synthetase class Ia DALR" evidence="15">
    <location>
        <begin position="501"/>
        <end position="571"/>
    </location>
</feature>
<sequence length="656" mass="69405">MFDAAILVCACEYQDARCLALYERMSALGLPPDLTTTNLLLTGLCVRGRPEVAVGVLAGLAERGLRPNSYSVLLVLQACNHKRRGAYQEAIKAVQALEAGGRSANEEVIEALLQVCEAAMHKAPSFEAAVAVFEALAELQLSDSTRVYNALLRAAGRAGCWREAQALYAQMQEDDVPASLETHTALIQDMAVLNVLPPQLQPRATAFVPHMVATIGRIMANGHAYAVEGGDVFFDVSSLPGYGRLSGRTAEDNRAGERVSVDGRKRSPADFALWKAAKSGEPSWPSPWGPGRPGWHIECSTMIEELMGPVIDIHGGGRDLVFPHHENELAQSQAACGCGHSHGHVEGGAPPASASGASQLHNGTDFVRYWLHNGFVNVDSEKMSKSLGNFFTIRDVLARYHPLALRWFLLSSQYRAPLNYSDKGLEEASARLYYVIQARADVLDALRAAGRDGELAVAEAVAVVGGTTAPVAKAPASAPGKKPPPAAAGASAASGSSLLAEVLTALADDLNTPAAVGALSGPLRTINDLLTTKAGRKRPDRLAVLAQLHVAMGRIMELLGMELRTAPQAAGEGSAALDGAGGGLEQLLQELRALALVRLGMTEEQVAAAIAERTEARQAKDFARSDAIRIDLDAKGILLLDSPQGTTWRPGGAANE</sequence>
<evidence type="ECO:0000256" key="3">
    <source>
        <dbReference type="ARBA" id="ARBA00012832"/>
    </source>
</evidence>
<dbReference type="EMBL" id="PGGS01000472">
    <property type="protein sequence ID" value="PNH03719.1"/>
    <property type="molecule type" value="Genomic_DNA"/>
</dbReference>
<dbReference type="Pfam" id="PF09190">
    <property type="entry name" value="DALR_2"/>
    <property type="match status" value="1"/>
</dbReference>
<organism evidence="16 17">
    <name type="scientific">Tetrabaena socialis</name>
    <dbReference type="NCBI Taxonomy" id="47790"/>
    <lineage>
        <taxon>Eukaryota</taxon>
        <taxon>Viridiplantae</taxon>
        <taxon>Chlorophyta</taxon>
        <taxon>core chlorophytes</taxon>
        <taxon>Chlorophyceae</taxon>
        <taxon>CS clade</taxon>
        <taxon>Chlamydomonadales</taxon>
        <taxon>Tetrabaenaceae</taxon>
        <taxon>Tetrabaena</taxon>
    </lineage>
</organism>
<dbReference type="InterPro" id="IPR009080">
    <property type="entry name" value="tRNAsynth_Ia_anticodon-bd"/>
</dbReference>
<dbReference type="InterPro" id="IPR011990">
    <property type="entry name" value="TPR-like_helical_dom_sf"/>
</dbReference>
<dbReference type="Pfam" id="PF01406">
    <property type="entry name" value="tRNA-synt_1e"/>
    <property type="match status" value="2"/>
</dbReference>
<dbReference type="GO" id="GO:0046872">
    <property type="term" value="F:metal ion binding"/>
    <property type="evidence" value="ECO:0007669"/>
    <property type="project" value="UniProtKB-KW"/>
</dbReference>
<evidence type="ECO:0000256" key="7">
    <source>
        <dbReference type="ARBA" id="ARBA00022741"/>
    </source>
</evidence>
<evidence type="ECO:0000256" key="9">
    <source>
        <dbReference type="ARBA" id="ARBA00022840"/>
    </source>
</evidence>
<dbReference type="SUPFAM" id="SSF47323">
    <property type="entry name" value="Anticodon-binding domain of a subclass of class I aminoacyl-tRNA synthetases"/>
    <property type="match status" value="1"/>
</dbReference>
<dbReference type="InterPro" id="IPR015803">
    <property type="entry name" value="Cys-tRNA-ligase"/>
</dbReference>
<dbReference type="PRINTS" id="PR00983">
    <property type="entry name" value="TRNASYNTHCYS"/>
</dbReference>
<evidence type="ECO:0000256" key="8">
    <source>
        <dbReference type="ARBA" id="ARBA00022833"/>
    </source>
</evidence>
<feature type="repeat" description="PPR" evidence="13">
    <location>
        <begin position="33"/>
        <end position="67"/>
    </location>
</feature>
<evidence type="ECO:0000256" key="14">
    <source>
        <dbReference type="SAM" id="MobiDB-lite"/>
    </source>
</evidence>
<evidence type="ECO:0000256" key="1">
    <source>
        <dbReference type="ARBA" id="ARBA00001947"/>
    </source>
</evidence>
<dbReference type="PANTHER" id="PTHR10890">
    <property type="entry name" value="CYSTEINYL-TRNA SYNTHETASE"/>
    <property type="match status" value="1"/>
</dbReference>
<keyword evidence="11" id="KW-0030">Aminoacyl-tRNA synthetase</keyword>
<dbReference type="Gene3D" id="1.25.40.10">
    <property type="entry name" value="Tetratricopeptide repeat domain"/>
    <property type="match status" value="1"/>
</dbReference>
<dbReference type="AlphaFoldDB" id="A0A2J7ZTX0"/>
<dbReference type="HAMAP" id="MF_00041">
    <property type="entry name" value="Cys_tRNA_synth"/>
    <property type="match status" value="1"/>
</dbReference>
<dbReference type="Proteomes" id="UP000236333">
    <property type="component" value="Unassembled WGS sequence"/>
</dbReference>
<evidence type="ECO:0000256" key="11">
    <source>
        <dbReference type="ARBA" id="ARBA00023146"/>
    </source>
</evidence>
<dbReference type="InterPro" id="IPR002885">
    <property type="entry name" value="PPR_rpt"/>
</dbReference>
<dbReference type="Gene3D" id="1.20.120.1910">
    <property type="entry name" value="Cysteine-tRNA ligase, C-terminal anti-codon recognition domain"/>
    <property type="match status" value="1"/>
</dbReference>
<evidence type="ECO:0000256" key="13">
    <source>
        <dbReference type="PROSITE-ProRule" id="PRU00708"/>
    </source>
</evidence>
<evidence type="ECO:0000256" key="4">
    <source>
        <dbReference type="ARBA" id="ARBA00022598"/>
    </source>
</evidence>
<gene>
    <name evidence="16" type="ORF">TSOC_010196</name>
</gene>
<keyword evidence="8" id="KW-0862">Zinc</keyword>
<dbReference type="EC" id="6.1.1.16" evidence="3"/>
<dbReference type="InterPro" id="IPR015273">
    <property type="entry name" value="Cys-tRNA-synt_Ia_DALR"/>
</dbReference>